<dbReference type="InterPro" id="IPR027417">
    <property type="entry name" value="P-loop_NTPase"/>
</dbReference>
<organism evidence="1 2">
    <name type="scientific">Pisolithus microcarpus 441</name>
    <dbReference type="NCBI Taxonomy" id="765257"/>
    <lineage>
        <taxon>Eukaryota</taxon>
        <taxon>Fungi</taxon>
        <taxon>Dikarya</taxon>
        <taxon>Basidiomycota</taxon>
        <taxon>Agaricomycotina</taxon>
        <taxon>Agaricomycetes</taxon>
        <taxon>Agaricomycetidae</taxon>
        <taxon>Boletales</taxon>
        <taxon>Sclerodermatineae</taxon>
        <taxon>Pisolithaceae</taxon>
        <taxon>Pisolithus</taxon>
    </lineage>
</organism>
<evidence type="ECO:0000313" key="1">
    <source>
        <dbReference type="EMBL" id="KIK20992.1"/>
    </source>
</evidence>
<sequence>MRSVCRRQFPITPAYAFTDYRSQGQTLPCVIIDIATPPSGALNLFNLYIALSRSHGRSQICLLCDFDENVFQKTHCNDLLMEDDQLEEKNSHTGNWWKAFSRSVEKSIPT</sequence>
<dbReference type="Proteomes" id="UP000054018">
    <property type="component" value="Unassembled WGS sequence"/>
</dbReference>
<dbReference type="AlphaFoldDB" id="A0A0C9ZEX5"/>
<dbReference type="EMBL" id="KN833757">
    <property type="protein sequence ID" value="KIK20992.1"/>
    <property type="molecule type" value="Genomic_DNA"/>
</dbReference>
<reference evidence="2" key="2">
    <citation type="submission" date="2015-01" db="EMBL/GenBank/DDBJ databases">
        <title>Evolutionary Origins and Diversification of the Mycorrhizal Mutualists.</title>
        <authorList>
            <consortium name="DOE Joint Genome Institute"/>
            <consortium name="Mycorrhizal Genomics Consortium"/>
            <person name="Kohler A."/>
            <person name="Kuo A."/>
            <person name="Nagy L.G."/>
            <person name="Floudas D."/>
            <person name="Copeland A."/>
            <person name="Barry K.W."/>
            <person name="Cichocki N."/>
            <person name="Veneault-Fourrey C."/>
            <person name="LaButti K."/>
            <person name="Lindquist E.A."/>
            <person name="Lipzen A."/>
            <person name="Lundell T."/>
            <person name="Morin E."/>
            <person name="Murat C."/>
            <person name="Riley R."/>
            <person name="Ohm R."/>
            <person name="Sun H."/>
            <person name="Tunlid A."/>
            <person name="Henrissat B."/>
            <person name="Grigoriev I.V."/>
            <person name="Hibbett D.S."/>
            <person name="Martin F."/>
        </authorList>
    </citation>
    <scope>NUCLEOTIDE SEQUENCE [LARGE SCALE GENOMIC DNA]</scope>
    <source>
        <strain evidence="2">441</strain>
    </source>
</reference>
<proteinExistence type="predicted"/>
<keyword evidence="2" id="KW-1185">Reference proteome</keyword>
<dbReference type="SUPFAM" id="SSF52540">
    <property type="entry name" value="P-loop containing nucleoside triphosphate hydrolases"/>
    <property type="match status" value="1"/>
</dbReference>
<evidence type="ECO:0000313" key="2">
    <source>
        <dbReference type="Proteomes" id="UP000054018"/>
    </source>
</evidence>
<reference evidence="1 2" key="1">
    <citation type="submission" date="2014-04" db="EMBL/GenBank/DDBJ databases">
        <authorList>
            <consortium name="DOE Joint Genome Institute"/>
            <person name="Kuo A."/>
            <person name="Kohler A."/>
            <person name="Costa M.D."/>
            <person name="Nagy L.G."/>
            <person name="Floudas D."/>
            <person name="Copeland A."/>
            <person name="Barry K.W."/>
            <person name="Cichocki N."/>
            <person name="Veneault-Fourrey C."/>
            <person name="LaButti K."/>
            <person name="Lindquist E.A."/>
            <person name="Lipzen A."/>
            <person name="Lundell T."/>
            <person name="Morin E."/>
            <person name="Murat C."/>
            <person name="Sun H."/>
            <person name="Tunlid A."/>
            <person name="Henrissat B."/>
            <person name="Grigoriev I.V."/>
            <person name="Hibbett D.S."/>
            <person name="Martin F."/>
            <person name="Nordberg H.P."/>
            <person name="Cantor M.N."/>
            <person name="Hua S.X."/>
        </authorList>
    </citation>
    <scope>NUCLEOTIDE SEQUENCE [LARGE SCALE GENOMIC DNA]</scope>
    <source>
        <strain evidence="1 2">441</strain>
    </source>
</reference>
<name>A0A0C9ZEX5_9AGAM</name>
<dbReference type="HOGENOM" id="CLU_001324_7_2_1"/>
<accession>A0A0C9ZEX5</accession>
<gene>
    <name evidence="1" type="ORF">PISMIDRAFT_104798</name>
</gene>
<protein>
    <submittedName>
        <fullName evidence="1">Unplaced genomic scaffold scaffold_73, whole genome shotgun sequence</fullName>
    </submittedName>
</protein>
<dbReference type="OrthoDB" id="2986975at2759"/>